<dbReference type="InterPro" id="IPR013216">
    <property type="entry name" value="Methyltransf_11"/>
</dbReference>
<dbReference type="Pfam" id="PF08241">
    <property type="entry name" value="Methyltransf_11"/>
    <property type="match status" value="1"/>
</dbReference>
<dbReference type="EMBL" id="RCIY01000120">
    <property type="protein sequence ID" value="TGG74767.1"/>
    <property type="molecule type" value="Genomic_DNA"/>
</dbReference>
<dbReference type="InterPro" id="IPR029063">
    <property type="entry name" value="SAM-dependent_MTases_sf"/>
</dbReference>
<proteinExistence type="predicted"/>
<evidence type="ECO:0000313" key="2">
    <source>
        <dbReference type="EMBL" id="AFW04594.1"/>
    </source>
</evidence>
<dbReference type="PANTHER" id="PTHR42912">
    <property type="entry name" value="METHYLTRANSFERASE"/>
    <property type="match status" value="1"/>
</dbReference>
<dbReference type="Proteomes" id="UP000298111">
    <property type="component" value="Unassembled WGS sequence"/>
</dbReference>
<evidence type="ECO:0000259" key="1">
    <source>
        <dbReference type="Pfam" id="PF08241"/>
    </source>
</evidence>
<organism evidence="2">
    <name type="scientific">Streptomyces albus</name>
    <dbReference type="NCBI Taxonomy" id="1888"/>
    <lineage>
        <taxon>Bacteria</taxon>
        <taxon>Bacillati</taxon>
        <taxon>Actinomycetota</taxon>
        <taxon>Actinomycetes</taxon>
        <taxon>Kitasatosporales</taxon>
        <taxon>Streptomycetaceae</taxon>
        <taxon>Streptomyces</taxon>
    </lineage>
</organism>
<gene>
    <name evidence="2" type="primary">stnQ4</name>
    <name evidence="3" type="ORF">D8771_34835</name>
</gene>
<dbReference type="GeneID" id="75185536"/>
<dbReference type="EMBL" id="JQ414024">
    <property type="protein sequence ID" value="AFW04594.1"/>
    <property type="molecule type" value="Genomic_DNA"/>
</dbReference>
<dbReference type="Gene3D" id="3.40.50.150">
    <property type="entry name" value="Vaccinia Virus protein VP39"/>
    <property type="match status" value="1"/>
</dbReference>
<reference evidence="3 4" key="2">
    <citation type="submission" date="2018-10" db="EMBL/GenBank/DDBJ databases">
        <title>Isolation of pseudouridimycin from Streptomyces albus DSM 40763.</title>
        <authorList>
            <person name="Rosenqvist P."/>
            <person name="Metsae-Ketelae M."/>
            <person name="Virta P."/>
        </authorList>
    </citation>
    <scope>NUCLEOTIDE SEQUENCE [LARGE SCALE GENOMIC DNA]</scope>
    <source>
        <strain evidence="3 4">DSM 40763</strain>
    </source>
</reference>
<dbReference type="SUPFAM" id="SSF53335">
    <property type="entry name" value="S-adenosyl-L-methionine-dependent methyltransferases"/>
    <property type="match status" value="1"/>
</dbReference>
<feature type="domain" description="Methyltransferase type 11" evidence="1">
    <location>
        <begin position="44"/>
        <end position="142"/>
    </location>
</feature>
<dbReference type="GO" id="GO:0008757">
    <property type="term" value="F:S-adenosylmethionine-dependent methyltransferase activity"/>
    <property type="evidence" value="ECO:0007669"/>
    <property type="project" value="InterPro"/>
</dbReference>
<accession>L7PIN0</accession>
<dbReference type="CDD" id="cd02440">
    <property type="entry name" value="AdoMet_MTases"/>
    <property type="match status" value="1"/>
</dbReference>
<evidence type="ECO:0000313" key="4">
    <source>
        <dbReference type="Proteomes" id="UP000298111"/>
    </source>
</evidence>
<name>L7PIN0_9ACTN</name>
<dbReference type="RefSeq" id="WP_016467122.1">
    <property type="nucleotide sequence ID" value="NZ_BBQG01000010.1"/>
</dbReference>
<protein>
    <submittedName>
        <fullName evidence="2 3">Methyltransferase</fullName>
    </submittedName>
</protein>
<dbReference type="AlphaFoldDB" id="L7PIN0"/>
<keyword evidence="2" id="KW-0489">Methyltransferase</keyword>
<keyword evidence="2" id="KW-0808">Transferase</keyword>
<sequence>MTSETTHWNDVGIDYDKVLGTDASNVALLSAAVDQLPAGARDILDIGSGTGRLTSLCRTALPEARIVGVDPAPAMVEEAEAKFADDPLTSFRHGVAEDLSGLPDASFDVAISSFALHHLELGTYPKAAAELLRVLRPGGVFINADQFCRVMGPAGSKERATDVLALLTDKAKYYLREASFERMLLQIDLLPRFLREDGEILTTPEFWRDHLLDAGFAEADIVATEPVELFNRVIVARKAPGAAS</sequence>
<dbReference type="GO" id="GO:0032259">
    <property type="term" value="P:methylation"/>
    <property type="evidence" value="ECO:0007669"/>
    <property type="project" value="UniProtKB-KW"/>
</dbReference>
<dbReference type="InterPro" id="IPR050508">
    <property type="entry name" value="Methyltransf_Superfamily"/>
</dbReference>
<reference evidence="2" key="1">
    <citation type="journal article" date="2013" name="J. Am. Chem. Soc.">
        <title>Characterization of streptonigrin biosynthesis reveals a cryptic carboxyl methylation and an unusual oxidative cleavage of a N-C bond.</title>
        <authorList>
            <person name="Xu F."/>
            <person name="Kong D."/>
            <person name="He X."/>
            <person name="Zhang Z."/>
            <person name="Han M."/>
            <person name="Xie X."/>
            <person name="Wang P."/>
            <person name="Cheng H."/>
            <person name="Tao M."/>
            <person name="Zhang L."/>
            <person name="Deng Z."/>
            <person name="Lin S."/>
        </authorList>
    </citation>
    <scope>NUCLEOTIDE SEQUENCE</scope>
    <source>
        <strain evidence="2">CGMCC 4.1223</strain>
    </source>
</reference>
<evidence type="ECO:0000313" key="3">
    <source>
        <dbReference type="EMBL" id="TGG74767.1"/>
    </source>
</evidence>